<protein>
    <submittedName>
        <fullName evidence="3">Flagellar hook-length control protein FliK</fullName>
    </submittedName>
</protein>
<dbReference type="Gene3D" id="1.20.1440.240">
    <property type="match status" value="1"/>
</dbReference>
<evidence type="ECO:0000256" key="1">
    <source>
        <dbReference type="SAM" id="MobiDB-lite"/>
    </source>
</evidence>
<dbReference type="EMBL" id="JAFBDR010000011">
    <property type="protein sequence ID" value="MBM7571824.1"/>
    <property type="molecule type" value="Genomic_DNA"/>
</dbReference>
<gene>
    <name evidence="3" type="ORF">JOC48_002325</name>
</gene>
<keyword evidence="3" id="KW-0966">Cell projection</keyword>
<dbReference type="RefSeq" id="WP_204499769.1">
    <property type="nucleotide sequence ID" value="NZ_JAFBDR010000011.1"/>
</dbReference>
<keyword evidence="4" id="KW-1185">Reference proteome</keyword>
<evidence type="ECO:0000313" key="3">
    <source>
        <dbReference type="EMBL" id="MBM7571824.1"/>
    </source>
</evidence>
<dbReference type="Gene3D" id="3.30.750.140">
    <property type="match status" value="1"/>
</dbReference>
<feature type="compositionally biased region" description="Basic and acidic residues" evidence="1">
    <location>
        <begin position="409"/>
        <end position="441"/>
    </location>
</feature>
<comment type="caution">
    <text evidence="3">The sequence shown here is derived from an EMBL/GenBank/DDBJ whole genome shotgun (WGS) entry which is preliminary data.</text>
</comment>
<evidence type="ECO:0000259" key="2">
    <source>
        <dbReference type="Pfam" id="PF02120"/>
    </source>
</evidence>
<dbReference type="Pfam" id="PF02120">
    <property type="entry name" value="Flg_hook"/>
    <property type="match status" value="1"/>
</dbReference>
<organism evidence="3 4">
    <name type="scientific">Aquibacillus albus</name>
    <dbReference type="NCBI Taxonomy" id="1168171"/>
    <lineage>
        <taxon>Bacteria</taxon>
        <taxon>Bacillati</taxon>
        <taxon>Bacillota</taxon>
        <taxon>Bacilli</taxon>
        <taxon>Bacillales</taxon>
        <taxon>Bacillaceae</taxon>
        <taxon>Aquibacillus</taxon>
    </lineage>
</organism>
<dbReference type="CDD" id="cd17470">
    <property type="entry name" value="T3SS_Flik_C"/>
    <property type="match status" value="1"/>
</dbReference>
<sequence length="455" mass="51386">MNGISFASNIPMNASIQVSPKQELKHQSFSDLMGNITHLAKLQLAGLNPEQLVGNDEEIELNGIKEMEELHQSIPEELATSLSGSNLFKMLESFGEEIPNIDGEKQLSINHFDGKVSSMSGSLVPLLVGPIHEENQAVILKDQEKQLKNLWGKVQELLQQVVQQGTFDAAVSHKSQRNLLRLLEQWTDLEKQIGKQSSQQIIASMSAKQGESDLAIWEKLVQTYQKRDQMVHQQKYQSSSMVSTTDISKWLKDVLHKHNEGTPTGGQTASDNQFSSMSIVKNNDNHFPGMPVSNVEQLAIHLNRSASNNQSVDESEFLQRLQQAIKSSKFLHGPNGANQLLLKLKPEHLGDIMVKLVQENGEMVVKMTVSSHMTKDLLEANINQLRHMFSPQQVLIEKQELPSFQQDESQLKKDDHQKSSDQSNSDHNDEELEQRQEKENQSEESFYHILMNEEV</sequence>
<proteinExistence type="predicted"/>
<feature type="region of interest" description="Disordered" evidence="1">
    <location>
        <begin position="404"/>
        <end position="455"/>
    </location>
</feature>
<evidence type="ECO:0000313" key="4">
    <source>
        <dbReference type="Proteomes" id="UP001296943"/>
    </source>
</evidence>
<name>A0ABS2N111_9BACI</name>
<dbReference type="InterPro" id="IPR021136">
    <property type="entry name" value="Flagellar_hook_control-like_C"/>
</dbReference>
<keyword evidence="3" id="KW-0282">Flagellum</keyword>
<dbReference type="Proteomes" id="UP001296943">
    <property type="component" value="Unassembled WGS sequence"/>
</dbReference>
<dbReference type="InterPro" id="IPR038610">
    <property type="entry name" value="FliK-like_C_sf"/>
</dbReference>
<feature type="domain" description="Flagellar hook-length control protein-like C-terminal" evidence="2">
    <location>
        <begin position="334"/>
        <end position="397"/>
    </location>
</feature>
<reference evidence="3 4" key="1">
    <citation type="submission" date="2021-01" db="EMBL/GenBank/DDBJ databases">
        <title>Genomic Encyclopedia of Type Strains, Phase IV (KMG-IV): sequencing the most valuable type-strain genomes for metagenomic binning, comparative biology and taxonomic classification.</title>
        <authorList>
            <person name="Goeker M."/>
        </authorList>
    </citation>
    <scope>NUCLEOTIDE SEQUENCE [LARGE SCALE GENOMIC DNA]</scope>
    <source>
        <strain evidence="3 4">DSM 23711</strain>
    </source>
</reference>
<keyword evidence="3" id="KW-0969">Cilium</keyword>
<accession>A0ABS2N111</accession>